<evidence type="ECO:0000256" key="1">
    <source>
        <dbReference type="SAM" id="MobiDB-lite"/>
    </source>
</evidence>
<name>A0AAV9AFV0_ACOGR</name>
<dbReference type="EMBL" id="JAUJYN010000009">
    <property type="protein sequence ID" value="KAK1263248.1"/>
    <property type="molecule type" value="Genomic_DNA"/>
</dbReference>
<proteinExistence type="predicted"/>
<reference evidence="2" key="1">
    <citation type="journal article" date="2023" name="Nat. Commun.">
        <title>Diploid and tetraploid genomes of Acorus and the evolution of monocots.</title>
        <authorList>
            <person name="Ma L."/>
            <person name="Liu K.W."/>
            <person name="Li Z."/>
            <person name="Hsiao Y.Y."/>
            <person name="Qi Y."/>
            <person name="Fu T."/>
            <person name="Tang G.D."/>
            <person name="Zhang D."/>
            <person name="Sun W.H."/>
            <person name="Liu D.K."/>
            <person name="Li Y."/>
            <person name="Chen G.Z."/>
            <person name="Liu X.D."/>
            <person name="Liao X.Y."/>
            <person name="Jiang Y.T."/>
            <person name="Yu X."/>
            <person name="Hao Y."/>
            <person name="Huang J."/>
            <person name="Zhao X.W."/>
            <person name="Ke S."/>
            <person name="Chen Y.Y."/>
            <person name="Wu W.L."/>
            <person name="Hsu J.L."/>
            <person name="Lin Y.F."/>
            <person name="Huang M.D."/>
            <person name="Li C.Y."/>
            <person name="Huang L."/>
            <person name="Wang Z.W."/>
            <person name="Zhao X."/>
            <person name="Zhong W.Y."/>
            <person name="Peng D.H."/>
            <person name="Ahmad S."/>
            <person name="Lan S."/>
            <person name="Zhang J.S."/>
            <person name="Tsai W.C."/>
            <person name="Van de Peer Y."/>
            <person name="Liu Z.J."/>
        </authorList>
    </citation>
    <scope>NUCLEOTIDE SEQUENCE</scope>
    <source>
        <strain evidence="2">SCP</strain>
    </source>
</reference>
<evidence type="ECO:0000313" key="3">
    <source>
        <dbReference type="Proteomes" id="UP001179952"/>
    </source>
</evidence>
<protein>
    <submittedName>
        <fullName evidence="2">Uncharacterized protein</fullName>
    </submittedName>
</protein>
<organism evidence="2 3">
    <name type="scientific">Acorus gramineus</name>
    <name type="common">Dwarf sweet flag</name>
    <dbReference type="NCBI Taxonomy" id="55184"/>
    <lineage>
        <taxon>Eukaryota</taxon>
        <taxon>Viridiplantae</taxon>
        <taxon>Streptophyta</taxon>
        <taxon>Embryophyta</taxon>
        <taxon>Tracheophyta</taxon>
        <taxon>Spermatophyta</taxon>
        <taxon>Magnoliopsida</taxon>
        <taxon>Liliopsida</taxon>
        <taxon>Acoraceae</taxon>
        <taxon>Acorus</taxon>
    </lineage>
</organism>
<sequence length="50" mass="4930">MAGLAGHVGRAWQGATAGLAGPLAGHGRARRQGEQGTLARHVGRAGSVEA</sequence>
<dbReference type="AlphaFoldDB" id="A0AAV9AFV0"/>
<reference evidence="2" key="2">
    <citation type="submission" date="2023-06" db="EMBL/GenBank/DDBJ databases">
        <authorList>
            <person name="Ma L."/>
            <person name="Liu K.-W."/>
            <person name="Li Z."/>
            <person name="Hsiao Y.-Y."/>
            <person name="Qi Y."/>
            <person name="Fu T."/>
            <person name="Tang G."/>
            <person name="Zhang D."/>
            <person name="Sun W.-H."/>
            <person name="Liu D.-K."/>
            <person name="Li Y."/>
            <person name="Chen G.-Z."/>
            <person name="Liu X.-D."/>
            <person name="Liao X.-Y."/>
            <person name="Jiang Y.-T."/>
            <person name="Yu X."/>
            <person name="Hao Y."/>
            <person name="Huang J."/>
            <person name="Zhao X.-W."/>
            <person name="Ke S."/>
            <person name="Chen Y.-Y."/>
            <person name="Wu W.-L."/>
            <person name="Hsu J.-L."/>
            <person name="Lin Y.-F."/>
            <person name="Huang M.-D."/>
            <person name="Li C.-Y."/>
            <person name="Huang L."/>
            <person name="Wang Z.-W."/>
            <person name="Zhao X."/>
            <person name="Zhong W.-Y."/>
            <person name="Peng D.-H."/>
            <person name="Ahmad S."/>
            <person name="Lan S."/>
            <person name="Zhang J.-S."/>
            <person name="Tsai W.-C."/>
            <person name="Van De Peer Y."/>
            <person name="Liu Z.-J."/>
        </authorList>
    </citation>
    <scope>NUCLEOTIDE SEQUENCE</scope>
    <source>
        <strain evidence="2">SCP</strain>
        <tissue evidence="2">Leaves</tissue>
    </source>
</reference>
<evidence type="ECO:0000313" key="2">
    <source>
        <dbReference type="EMBL" id="KAK1263248.1"/>
    </source>
</evidence>
<gene>
    <name evidence="2" type="ORF">QJS04_geneDACA009545</name>
</gene>
<comment type="caution">
    <text evidence="2">The sequence shown here is derived from an EMBL/GenBank/DDBJ whole genome shotgun (WGS) entry which is preliminary data.</text>
</comment>
<feature type="region of interest" description="Disordered" evidence="1">
    <location>
        <begin position="18"/>
        <end position="50"/>
    </location>
</feature>
<keyword evidence="3" id="KW-1185">Reference proteome</keyword>
<dbReference type="Proteomes" id="UP001179952">
    <property type="component" value="Unassembled WGS sequence"/>
</dbReference>
<accession>A0AAV9AFV0</accession>